<organism evidence="2 3">
    <name type="scientific">Methylorubrum extorquens</name>
    <name type="common">Methylobacterium dichloromethanicum</name>
    <name type="synonym">Methylobacterium extorquens</name>
    <dbReference type="NCBI Taxonomy" id="408"/>
    <lineage>
        <taxon>Bacteria</taxon>
        <taxon>Pseudomonadati</taxon>
        <taxon>Pseudomonadota</taxon>
        <taxon>Alphaproteobacteria</taxon>
        <taxon>Hyphomicrobiales</taxon>
        <taxon>Methylobacteriaceae</taxon>
        <taxon>Methylorubrum</taxon>
    </lineage>
</organism>
<evidence type="ECO:0000313" key="3">
    <source>
        <dbReference type="Proteomes" id="UP000180215"/>
    </source>
</evidence>
<keyword evidence="1" id="KW-0472">Membrane</keyword>
<evidence type="ECO:0000256" key="1">
    <source>
        <dbReference type="SAM" id="Phobius"/>
    </source>
</evidence>
<dbReference type="Proteomes" id="UP000180215">
    <property type="component" value="Unassembled WGS sequence"/>
</dbReference>
<proteinExistence type="predicted"/>
<sequence>MQWDIGGRPTWYADKTIGLWIPVAIIVVIAPQIFLKIKQVEAQAGAWYWIGMIAMFCFIAAVYAWHISAVITWAEAQP</sequence>
<feature type="transmembrane region" description="Helical" evidence="1">
    <location>
        <begin position="47"/>
        <end position="74"/>
    </location>
</feature>
<reference evidence="2 3" key="1">
    <citation type="submission" date="2016-10" db="EMBL/GenBank/DDBJ databases">
        <title>Draft genome sequence of Methylobacterium extorquens CP3, a seed endophyte of Crotalaria pumila with plant growth-promoting and metal tolerance properties.</title>
        <authorList>
            <person name="Sanchez-Lopez A.S."/>
            <person name="Van Hamme J.D."/>
            <person name="Thijs S."/>
            <person name="Mcammond B.M."/>
            <person name="Stevens V."/>
            <person name="Gonzalez-Chavez M.D.C."/>
            <person name="Vangronsveld J."/>
        </authorList>
    </citation>
    <scope>NUCLEOTIDE SEQUENCE [LARGE SCALE GENOMIC DNA]</scope>
    <source>
        <strain evidence="2 3">CP3</strain>
    </source>
</reference>
<keyword evidence="1" id="KW-0812">Transmembrane</keyword>
<name>A0A1S1PB70_METEX</name>
<accession>A0A1S1PB70</accession>
<comment type="caution">
    <text evidence="2">The sequence shown here is derived from an EMBL/GenBank/DDBJ whole genome shotgun (WGS) entry which is preliminary data.</text>
</comment>
<dbReference type="EMBL" id="MNAO01000003">
    <property type="protein sequence ID" value="OHV18245.1"/>
    <property type="molecule type" value="Genomic_DNA"/>
</dbReference>
<protein>
    <submittedName>
        <fullName evidence="2">Uncharacterized protein</fullName>
    </submittedName>
</protein>
<gene>
    <name evidence="2" type="ORF">BK022_00770</name>
</gene>
<feature type="transmembrane region" description="Helical" evidence="1">
    <location>
        <begin position="17"/>
        <end position="35"/>
    </location>
</feature>
<dbReference type="AlphaFoldDB" id="A0A1S1PB70"/>
<keyword evidence="1" id="KW-1133">Transmembrane helix</keyword>
<evidence type="ECO:0000313" key="2">
    <source>
        <dbReference type="EMBL" id="OHV18245.1"/>
    </source>
</evidence>